<reference evidence="3" key="1">
    <citation type="journal article" date="2023" name="G3 (Bethesda)">
        <title>Whole genome assembly and annotation of the endangered Caribbean coral Acropora cervicornis.</title>
        <authorList>
            <person name="Selwyn J.D."/>
            <person name="Vollmer S.V."/>
        </authorList>
    </citation>
    <scope>NUCLEOTIDE SEQUENCE</scope>
    <source>
        <strain evidence="3">K2</strain>
    </source>
</reference>
<feature type="compositionally biased region" description="Basic and acidic residues" evidence="1">
    <location>
        <begin position="8"/>
        <end position="24"/>
    </location>
</feature>
<reference evidence="3" key="2">
    <citation type="journal article" date="2023" name="Science">
        <title>Genomic signatures of disease resistance in endangered staghorn corals.</title>
        <authorList>
            <person name="Vollmer S.V."/>
            <person name="Selwyn J.D."/>
            <person name="Despard B.A."/>
            <person name="Roesel C.L."/>
        </authorList>
    </citation>
    <scope>NUCLEOTIDE SEQUENCE</scope>
    <source>
        <strain evidence="3">K2</strain>
    </source>
</reference>
<evidence type="ECO:0000256" key="1">
    <source>
        <dbReference type="SAM" id="MobiDB-lite"/>
    </source>
</evidence>
<feature type="domain" description="ZU5" evidence="2">
    <location>
        <begin position="73"/>
        <end position="157"/>
    </location>
</feature>
<evidence type="ECO:0000259" key="2">
    <source>
        <dbReference type="Pfam" id="PF00791"/>
    </source>
</evidence>
<gene>
    <name evidence="3" type="ORF">P5673_032259</name>
</gene>
<dbReference type="InterPro" id="IPR000906">
    <property type="entry name" value="ZU5_dom"/>
</dbReference>
<dbReference type="Gene3D" id="2.60.220.30">
    <property type="match status" value="1"/>
</dbReference>
<evidence type="ECO:0000313" key="3">
    <source>
        <dbReference type="EMBL" id="KAK2547698.1"/>
    </source>
</evidence>
<feature type="region of interest" description="Disordered" evidence="1">
    <location>
        <begin position="1"/>
        <end position="72"/>
    </location>
</feature>
<dbReference type="AlphaFoldDB" id="A0AAD9URZ3"/>
<dbReference type="Proteomes" id="UP001249851">
    <property type="component" value="Unassembled WGS sequence"/>
</dbReference>
<comment type="caution">
    <text evidence="3">The sequence shown here is derived from an EMBL/GenBank/DDBJ whole genome shotgun (WGS) entry which is preliminary data.</text>
</comment>
<feature type="compositionally biased region" description="Basic and acidic residues" evidence="1">
    <location>
        <begin position="39"/>
        <end position="57"/>
    </location>
</feature>
<organism evidence="3 4">
    <name type="scientific">Acropora cervicornis</name>
    <name type="common">Staghorn coral</name>
    <dbReference type="NCBI Taxonomy" id="6130"/>
    <lineage>
        <taxon>Eukaryota</taxon>
        <taxon>Metazoa</taxon>
        <taxon>Cnidaria</taxon>
        <taxon>Anthozoa</taxon>
        <taxon>Hexacorallia</taxon>
        <taxon>Scleractinia</taxon>
        <taxon>Astrocoeniina</taxon>
        <taxon>Acroporidae</taxon>
        <taxon>Acropora</taxon>
    </lineage>
</organism>
<name>A0AAD9URZ3_ACRCE</name>
<proteinExistence type="predicted"/>
<dbReference type="Pfam" id="PF00791">
    <property type="entry name" value="ZU5"/>
    <property type="match status" value="1"/>
</dbReference>
<sequence length="265" mass="29676">GQISAQEGVERRSTSTEDRTGSSDEDKDIQGGMKKNRKKCSDQDKAGSPGKDQDIQGRIKRKTKKCSDQDKAGTVTSEGFHLDLNVGAIHLTFPPDTVAEPTDIMVYRWKYGACLPQLTEHEAVVSNVVEICAPTEVGSLKFNSEVKLVLSHSAADLEGYELVMKRLTDTEKNEWEEIAGCENIRQVSVLLRNERISFMNECVIMSHVFLNEEMLGIYQPKYQATVVNDNEREGWVGWSGSQVVSAKFESLNWQSGKDEVSSHKW</sequence>
<evidence type="ECO:0000313" key="4">
    <source>
        <dbReference type="Proteomes" id="UP001249851"/>
    </source>
</evidence>
<keyword evidence="4" id="KW-1185">Reference proteome</keyword>
<protein>
    <recommendedName>
        <fullName evidence="2">ZU5 domain-containing protein</fullName>
    </recommendedName>
</protein>
<feature type="non-terminal residue" evidence="3">
    <location>
        <position position="1"/>
    </location>
</feature>
<accession>A0AAD9URZ3</accession>
<dbReference type="EMBL" id="JARQWQ010000171">
    <property type="protein sequence ID" value="KAK2547698.1"/>
    <property type="molecule type" value="Genomic_DNA"/>
</dbReference>